<evidence type="ECO:0000313" key="2">
    <source>
        <dbReference type="EMBL" id="KRL70007.1"/>
    </source>
</evidence>
<dbReference type="Proteomes" id="UP000052013">
    <property type="component" value="Unassembled WGS sequence"/>
</dbReference>
<comment type="caution">
    <text evidence="2">The sequence shown here is derived from an EMBL/GenBank/DDBJ whole genome shotgun (WGS) entry which is preliminary data.</text>
</comment>
<evidence type="ECO:0000256" key="1">
    <source>
        <dbReference type="SAM" id="Phobius"/>
    </source>
</evidence>
<feature type="transmembrane region" description="Helical" evidence="1">
    <location>
        <begin position="44"/>
        <end position="68"/>
    </location>
</feature>
<gene>
    <name evidence="2" type="ORF">FC85_GL000037</name>
</gene>
<accession>A0A0R1SLD2</accession>
<dbReference type="PATRIC" id="fig|1423739.3.peg.40"/>
<proteinExistence type="predicted"/>
<sequence>MKELLSEEFYKLIHKRGTWYTPIVLFMAMLAVGFMARHSPDAQWYITAAFAGTEWVLIIMIVVCATTISMEYEYGTIKHLVIEDKGKVRIFLSKFSIIILYDAYLHLLAFGFTLPIKWLMYGGKYSFSANYEYGQSLMSNLINECLIDFLGSIVIIGAALLLSCAAKSAAVAIASGITVIFIGQGVSMMLLRNVGRSIPLLRWNPFNMLNMPNEWSNPAYYENTLLTIKQLMIGNIGYSILFILAAFLMFERKRI</sequence>
<dbReference type="PANTHER" id="PTHR37305">
    <property type="entry name" value="INTEGRAL MEMBRANE PROTEIN-RELATED"/>
    <property type="match status" value="1"/>
</dbReference>
<feature type="transmembrane region" description="Helical" evidence="1">
    <location>
        <begin position="141"/>
        <end position="162"/>
    </location>
</feature>
<dbReference type="STRING" id="1423739.FC85_GL000037"/>
<dbReference type="PANTHER" id="PTHR37305:SF1">
    <property type="entry name" value="MEMBRANE PROTEIN"/>
    <property type="match status" value="1"/>
</dbReference>
<keyword evidence="1" id="KW-0812">Transmembrane</keyword>
<organism evidence="2 3">
    <name type="scientific">Lentilactobacillus diolivorans DSM 14421</name>
    <dbReference type="NCBI Taxonomy" id="1423739"/>
    <lineage>
        <taxon>Bacteria</taxon>
        <taxon>Bacillati</taxon>
        <taxon>Bacillota</taxon>
        <taxon>Bacilli</taxon>
        <taxon>Lactobacillales</taxon>
        <taxon>Lactobacillaceae</taxon>
        <taxon>Lentilactobacillus</taxon>
    </lineage>
</organism>
<reference evidence="2 3" key="1">
    <citation type="journal article" date="2015" name="Genome Announc.">
        <title>Expanding the biotechnology potential of lactobacilli through comparative genomics of 213 strains and associated genera.</title>
        <authorList>
            <person name="Sun Z."/>
            <person name="Harris H.M."/>
            <person name="McCann A."/>
            <person name="Guo C."/>
            <person name="Argimon S."/>
            <person name="Zhang W."/>
            <person name="Yang X."/>
            <person name="Jeffery I.B."/>
            <person name="Cooney J.C."/>
            <person name="Kagawa T.F."/>
            <person name="Liu W."/>
            <person name="Song Y."/>
            <person name="Salvetti E."/>
            <person name="Wrobel A."/>
            <person name="Rasinkangas P."/>
            <person name="Parkhill J."/>
            <person name="Rea M.C."/>
            <person name="O'Sullivan O."/>
            <person name="Ritari J."/>
            <person name="Douillard F.P."/>
            <person name="Paul Ross R."/>
            <person name="Yang R."/>
            <person name="Briner A.E."/>
            <person name="Felis G.E."/>
            <person name="de Vos W.M."/>
            <person name="Barrangou R."/>
            <person name="Klaenhammer T.R."/>
            <person name="Caufield P.W."/>
            <person name="Cui Y."/>
            <person name="Zhang H."/>
            <person name="O'Toole P.W."/>
        </authorList>
    </citation>
    <scope>NUCLEOTIDE SEQUENCE [LARGE SCALE GENOMIC DNA]</scope>
    <source>
        <strain evidence="2 3">DSM 14421</strain>
    </source>
</reference>
<evidence type="ECO:0008006" key="4">
    <source>
        <dbReference type="Google" id="ProtNLM"/>
    </source>
</evidence>
<dbReference type="EMBL" id="AZEY01000005">
    <property type="protein sequence ID" value="KRL70007.1"/>
    <property type="molecule type" value="Genomic_DNA"/>
</dbReference>
<feature type="transmembrane region" description="Helical" evidence="1">
    <location>
        <begin position="169"/>
        <end position="191"/>
    </location>
</feature>
<keyword evidence="1" id="KW-1133">Transmembrane helix</keyword>
<keyword evidence="1" id="KW-0472">Membrane</keyword>
<feature type="transmembrane region" description="Helical" evidence="1">
    <location>
        <begin position="20"/>
        <end position="38"/>
    </location>
</feature>
<dbReference type="AlphaFoldDB" id="A0A0R1SLD2"/>
<evidence type="ECO:0000313" key="3">
    <source>
        <dbReference type="Proteomes" id="UP000052013"/>
    </source>
</evidence>
<dbReference type="Pfam" id="PF12730">
    <property type="entry name" value="ABC2_membrane_4"/>
    <property type="match status" value="1"/>
</dbReference>
<feature type="transmembrane region" description="Helical" evidence="1">
    <location>
        <begin position="231"/>
        <end position="250"/>
    </location>
</feature>
<name>A0A0R1SLD2_9LACO</name>
<dbReference type="RefSeq" id="WP_057863583.1">
    <property type="nucleotide sequence ID" value="NZ_AZEY01000005.1"/>
</dbReference>
<feature type="transmembrane region" description="Helical" evidence="1">
    <location>
        <begin position="95"/>
        <end position="121"/>
    </location>
</feature>
<protein>
    <recommendedName>
        <fullName evidence="4">ABC superfamily ATP binding cassette transporter, membrane protein</fullName>
    </recommendedName>
</protein>